<evidence type="ECO:0000256" key="2">
    <source>
        <dbReference type="ARBA" id="ARBA00022842"/>
    </source>
</evidence>
<organism evidence="5 6">
    <name type="scientific">Phragmitibacter flavus</name>
    <dbReference type="NCBI Taxonomy" id="2576071"/>
    <lineage>
        <taxon>Bacteria</taxon>
        <taxon>Pseudomonadati</taxon>
        <taxon>Verrucomicrobiota</taxon>
        <taxon>Verrucomicrobiia</taxon>
        <taxon>Verrucomicrobiales</taxon>
        <taxon>Verrucomicrobiaceae</taxon>
        <taxon>Phragmitibacter</taxon>
    </lineage>
</organism>
<keyword evidence="2" id="KW-0460">Magnesium</keyword>
<keyword evidence="3" id="KW-0456">Lyase</keyword>
<dbReference type="InterPro" id="IPR041338">
    <property type="entry name" value="OSBS_N"/>
</dbReference>
<dbReference type="OrthoDB" id="180568at2"/>
<comment type="caution">
    <text evidence="5">The sequence shown here is derived from an EMBL/GenBank/DDBJ whole genome shotgun (WGS) entry which is preliminary data.</text>
</comment>
<proteinExistence type="predicted"/>
<keyword evidence="1" id="KW-0479">Metal-binding</keyword>
<dbReference type="Pfam" id="PF22015">
    <property type="entry name" value="OSBS_N"/>
    <property type="match status" value="1"/>
</dbReference>
<protein>
    <recommendedName>
        <fullName evidence="4">OSBS enolase-like N-terminal domain-containing protein</fullName>
    </recommendedName>
</protein>
<dbReference type="GO" id="GO:0016829">
    <property type="term" value="F:lyase activity"/>
    <property type="evidence" value="ECO:0007669"/>
    <property type="project" value="UniProtKB-KW"/>
</dbReference>
<keyword evidence="6" id="KW-1185">Reference proteome</keyword>
<sequence>MRVFRYALRSRGSLNAVSVRRTFDGALVEVDGGVGCLHPWPEFGDEEVEAQLRILKAGGTTKVIERALRMASVDGEARRRGVSLFEGLVVPVSHYSWDGNGDFDGQVEKVVSEGWRAVKTKGTRDLKELVDWLEKFVTVAPGVRARVDFNSCLSEGEFLTWWGMMGNEVKGAVDFVEDPFGYEAERWELVRKELGVRLALDKGLRGAVEGFDVAVLKPGRRDWRLMVADLPEGMPVVLTSAMDHAIGQSFAAWEAACALKELGARVDWCGLCTEHLFERDAFFERLGSLGGELKVDREGTGLGFDEVLRGLDWVEL</sequence>
<dbReference type="Gene3D" id="3.30.390.10">
    <property type="entry name" value="Enolase-like, N-terminal domain"/>
    <property type="match status" value="1"/>
</dbReference>
<evidence type="ECO:0000313" key="6">
    <source>
        <dbReference type="Proteomes" id="UP000306196"/>
    </source>
</evidence>
<dbReference type="AlphaFoldDB" id="A0A5R8KBA2"/>
<gene>
    <name evidence="5" type="ORF">FEM03_16685</name>
</gene>
<dbReference type="InterPro" id="IPR036849">
    <property type="entry name" value="Enolase-like_C_sf"/>
</dbReference>
<evidence type="ECO:0000259" key="4">
    <source>
        <dbReference type="Pfam" id="PF22015"/>
    </source>
</evidence>
<dbReference type="EMBL" id="VAUV01000012">
    <property type="protein sequence ID" value="TLD69594.1"/>
    <property type="molecule type" value="Genomic_DNA"/>
</dbReference>
<dbReference type="GO" id="GO:0046872">
    <property type="term" value="F:metal ion binding"/>
    <property type="evidence" value="ECO:0007669"/>
    <property type="project" value="UniProtKB-KW"/>
</dbReference>
<name>A0A5R8KBA2_9BACT</name>
<evidence type="ECO:0000256" key="1">
    <source>
        <dbReference type="ARBA" id="ARBA00022723"/>
    </source>
</evidence>
<feature type="domain" description="OSBS enolase-like N-terminal" evidence="4">
    <location>
        <begin position="1"/>
        <end position="77"/>
    </location>
</feature>
<accession>A0A5R8KBA2</accession>
<evidence type="ECO:0000313" key="5">
    <source>
        <dbReference type="EMBL" id="TLD69594.1"/>
    </source>
</evidence>
<dbReference type="Proteomes" id="UP000306196">
    <property type="component" value="Unassembled WGS sequence"/>
</dbReference>
<dbReference type="InterPro" id="IPR029017">
    <property type="entry name" value="Enolase-like_N"/>
</dbReference>
<dbReference type="Gene3D" id="3.20.20.120">
    <property type="entry name" value="Enolase-like C-terminal domain"/>
    <property type="match status" value="1"/>
</dbReference>
<reference evidence="5 6" key="1">
    <citation type="submission" date="2019-05" db="EMBL/GenBank/DDBJ databases">
        <title>Verrucobacter flavum gen. nov., sp. nov. a new member of the family Verrucomicrobiaceae.</title>
        <authorList>
            <person name="Szuroczki S."/>
            <person name="Abbaszade G."/>
            <person name="Szabo A."/>
            <person name="Felfoldi T."/>
            <person name="Schumann P."/>
            <person name="Boka K."/>
            <person name="Keki Z."/>
            <person name="Toumi M."/>
            <person name="Toth E."/>
        </authorList>
    </citation>
    <scope>NUCLEOTIDE SEQUENCE [LARGE SCALE GENOMIC DNA]</scope>
    <source>
        <strain evidence="5 6">MG-N-17</strain>
    </source>
</reference>
<evidence type="ECO:0000256" key="3">
    <source>
        <dbReference type="ARBA" id="ARBA00023239"/>
    </source>
</evidence>
<dbReference type="RefSeq" id="WP_138087422.1">
    <property type="nucleotide sequence ID" value="NZ_VAUV01000012.1"/>
</dbReference>
<dbReference type="SUPFAM" id="SSF51604">
    <property type="entry name" value="Enolase C-terminal domain-like"/>
    <property type="match status" value="1"/>
</dbReference>